<dbReference type="EC" id="1.2.1.11" evidence="6 15"/>
<name>A0A2I0R649_9FLAO</name>
<dbReference type="RefSeq" id="WP_101333197.1">
    <property type="nucleotide sequence ID" value="NZ_PJNI01000001.1"/>
</dbReference>
<comment type="similarity">
    <text evidence="4 15">Belongs to the aspartate-semialdehyde dehydrogenase family.</text>
</comment>
<evidence type="ECO:0000256" key="6">
    <source>
        <dbReference type="ARBA" id="ARBA00013120"/>
    </source>
</evidence>
<dbReference type="SUPFAM" id="SSF55347">
    <property type="entry name" value="Glyceraldehyde-3-phosphate dehydrogenase-like, C-terminal domain"/>
    <property type="match status" value="1"/>
</dbReference>
<feature type="binding site" evidence="15">
    <location>
        <position position="153"/>
    </location>
    <ligand>
        <name>substrate</name>
    </ligand>
</feature>
<evidence type="ECO:0000256" key="2">
    <source>
        <dbReference type="ARBA" id="ARBA00005076"/>
    </source>
</evidence>
<dbReference type="Gene3D" id="3.40.50.720">
    <property type="entry name" value="NAD(P)-binding Rossmann-like Domain"/>
    <property type="match status" value="1"/>
</dbReference>
<feature type="active site" description="Acyl-thioester intermediate" evidence="15 16">
    <location>
        <position position="126"/>
    </location>
</feature>
<dbReference type="Proteomes" id="UP000236654">
    <property type="component" value="Unassembled WGS sequence"/>
</dbReference>
<proteinExistence type="inferred from homology"/>
<dbReference type="GO" id="GO:0071266">
    <property type="term" value="P:'de novo' L-methionine biosynthetic process"/>
    <property type="evidence" value="ECO:0007669"/>
    <property type="project" value="UniProtKB-UniRule"/>
</dbReference>
<dbReference type="UniPathway" id="UPA00051">
    <property type="reaction ID" value="UER00464"/>
</dbReference>
<keyword evidence="12 15" id="KW-0457">Lysine biosynthesis</keyword>
<dbReference type="OrthoDB" id="9805684at2"/>
<dbReference type="NCBIfam" id="NF011456">
    <property type="entry name" value="PRK14874.1"/>
    <property type="match status" value="1"/>
</dbReference>
<comment type="caution">
    <text evidence="18">The sequence shown here is derived from an EMBL/GenBank/DDBJ whole genome shotgun (WGS) entry which is preliminary data.</text>
</comment>
<gene>
    <name evidence="15" type="primary">asd</name>
    <name evidence="18" type="ORF">CW751_01560</name>
</gene>
<dbReference type="GO" id="GO:0009088">
    <property type="term" value="P:threonine biosynthetic process"/>
    <property type="evidence" value="ECO:0007669"/>
    <property type="project" value="UniProtKB-UniRule"/>
</dbReference>
<keyword evidence="13 15" id="KW-0486">Methionine biosynthesis</keyword>
<dbReference type="Gene3D" id="3.30.360.10">
    <property type="entry name" value="Dihydrodipicolinate Reductase, domain 2"/>
    <property type="match status" value="1"/>
</dbReference>
<dbReference type="GO" id="GO:0050661">
    <property type="term" value="F:NADP binding"/>
    <property type="evidence" value="ECO:0007669"/>
    <property type="project" value="UniProtKB-UniRule"/>
</dbReference>
<dbReference type="UniPathway" id="UPA00034">
    <property type="reaction ID" value="UER00016"/>
</dbReference>
<evidence type="ECO:0000256" key="7">
    <source>
        <dbReference type="ARBA" id="ARBA00022605"/>
    </source>
</evidence>
<feature type="binding site" evidence="15">
    <location>
        <begin position="37"/>
        <end position="38"/>
    </location>
    <ligand>
        <name>NADP(+)</name>
        <dbReference type="ChEBI" id="CHEBI:58349"/>
    </ligand>
</feature>
<dbReference type="UniPathway" id="UPA00050">
    <property type="reaction ID" value="UER00463"/>
</dbReference>
<comment type="function">
    <text evidence="15">Catalyzes the NADPH-dependent formation of L-aspartate-semialdehyde (L-ASA) by the reductive dephosphorylation of L-aspartyl-4-phosphate.</text>
</comment>
<evidence type="ECO:0000256" key="10">
    <source>
        <dbReference type="ARBA" id="ARBA00022915"/>
    </source>
</evidence>
<dbReference type="GO" id="GO:0019877">
    <property type="term" value="P:diaminopimelate biosynthetic process"/>
    <property type="evidence" value="ECO:0007669"/>
    <property type="project" value="UniProtKB-UniRule"/>
</dbReference>
<evidence type="ECO:0000256" key="3">
    <source>
        <dbReference type="ARBA" id="ARBA00005097"/>
    </source>
</evidence>
<evidence type="ECO:0000313" key="19">
    <source>
        <dbReference type="Proteomes" id="UP000236654"/>
    </source>
</evidence>
<feature type="binding site" evidence="15">
    <location>
        <begin position="156"/>
        <end position="157"/>
    </location>
    <ligand>
        <name>NADP(+)</name>
        <dbReference type="ChEBI" id="CHEBI:58349"/>
    </ligand>
</feature>
<dbReference type="InterPro" id="IPR012280">
    <property type="entry name" value="Semialdhyde_DH_dimer_dom"/>
</dbReference>
<evidence type="ECO:0000256" key="16">
    <source>
        <dbReference type="PIRSR" id="PIRSR000148-1"/>
    </source>
</evidence>
<feature type="binding site" evidence="15">
    <location>
        <begin position="9"/>
        <end position="12"/>
    </location>
    <ligand>
        <name>NADP(+)</name>
        <dbReference type="ChEBI" id="CHEBI:58349"/>
    </ligand>
</feature>
<dbReference type="CDD" id="cd18131">
    <property type="entry name" value="ASADH_C_bac_euk_like"/>
    <property type="match status" value="1"/>
</dbReference>
<organism evidence="18 19">
    <name type="scientific">Brumimicrobium salinarum</name>
    <dbReference type="NCBI Taxonomy" id="2058658"/>
    <lineage>
        <taxon>Bacteria</taxon>
        <taxon>Pseudomonadati</taxon>
        <taxon>Bacteroidota</taxon>
        <taxon>Flavobacteriia</taxon>
        <taxon>Flavobacteriales</taxon>
        <taxon>Crocinitomicaceae</taxon>
        <taxon>Brumimicrobium</taxon>
    </lineage>
</organism>
<keyword evidence="19" id="KW-1185">Reference proteome</keyword>
<comment type="caution">
    <text evidence="15">Lacks conserved residue(s) required for the propagation of feature annotation.</text>
</comment>
<dbReference type="SMART" id="SM00859">
    <property type="entry name" value="Semialdhyde_dh"/>
    <property type="match status" value="1"/>
</dbReference>
<evidence type="ECO:0000256" key="13">
    <source>
        <dbReference type="ARBA" id="ARBA00023167"/>
    </source>
</evidence>
<dbReference type="EMBL" id="PJNI01000001">
    <property type="protein sequence ID" value="PKR82051.1"/>
    <property type="molecule type" value="Genomic_DNA"/>
</dbReference>
<reference evidence="18 19" key="1">
    <citation type="submission" date="2017-12" db="EMBL/GenBank/DDBJ databases">
        <title>The draft genome sequence of Brumimicrobium saltpan LHR20.</title>
        <authorList>
            <person name="Do Z.-J."/>
            <person name="Luo H.-R."/>
        </authorList>
    </citation>
    <scope>NUCLEOTIDE SEQUENCE [LARGE SCALE GENOMIC DNA]</scope>
    <source>
        <strain evidence="18 19">LHR20</strain>
    </source>
</reference>
<keyword evidence="9 15" id="KW-0521">NADP</keyword>
<dbReference type="GO" id="GO:0051287">
    <property type="term" value="F:NAD binding"/>
    <property type="evidence" value="ECO:0007669"/>
    <property type="project" value="InterPro"/>
</dbReference>
<comment type="pathway">
    <text evidence="3 15">Amino-acid biosynthesis; L-threonine biosynthesis; L-threonine from L-aspartate: step 2/5.</text>
</comment>
<accession>A0A2I0R649</accession>
<keyword evidence="10 15" id="KW-0220">Diaminopimelate biosynthesis</keyword>
<comment type="subunit">
    <text evidence="5 15">Homodimer.</text>
</comment>
<evidence type="ECO:0000256" key="12">
    <source>
        <dbReference type="ARBA" id="ARBA00023154"/>
    </source>
</evidence>
<evidence type="ECO:0000256" key="15">
    <source>
        <dbReference type="HAMAP-Rule" id="MF_02121"/>
    </source>
</evidence>
<evidence type="ECO:0000259" key="17">
    <source>
        <dbReference type="SMART" id="SM00859"/>
    </source>
</evidence>
<evidence type="ECO:0000256" key="11">
    <source>
        <dbReference type="ARBA" id="ARBA00023002"/>
    </source>
</evidence>
<dbReference type="GO" id="GO:0009089">
    <property type="term" value="P:lysine biosynthetic process via diaminopimelate"/>
    <property type="evidence" value="ECO:0007669"/>
    <property type="project" value="UniProtKB-UniRule"/>
</dbReference>
<dbReference type="Pfam" id="PF02774">
    <property type="entry name" value="Semialdhyde_dhC"/>
    <property type="match status" value="1"/>
</dbReference>
<evidence type="ECO:0000256" key="14">
    <source>
        <dbReference type="ARBA" id="ARBA00047891"/>
    </source>
</evidence>
<dbReference type="InterPro" id="IPR036291">
    <property type="entry name" value="NAD(P)-bd_dom_sf"/>
</dbReference>
<evidence type="ECO:0000256" key="8">
    <source>
        <dbReference type="ARBA" id="ARBA00022697"/>
    </source>
</evidence>
<evidence type="ECO:0000313" key="18">
    <source>
        <dbReference type="EMBL" id="PKR82051.1"/>
    </source>
</evidence>
<dbReference type="AlphaFoldDB" id="A0A2I0R649"/>
<dbReference type="NCBIfam" id="TIGR01296">
    <property type="entry name" value="asd_B"/>
    <property type="match status" value="1"/>
</dbReference>
<dbReference type="GO" id="GO:0004073">
    <property type="term" value="F:aspartate-semialdehyde dehydrogenase activity"/>
    <property type="evidence" value="ECO:0007669"/>
    <property type="project" value="UniProtKB-UniRule"/>
</dbReference>
<comment type="catalytic activity">
    <reaction evidence="14 15">
        <text>L-aspartate 4-semialdehyde + phosphate + NADP(+) = 4-phospho-L-aspartate + NADPH + H(+)</text>
        <dbReference type="Rhea" id="RHEA:24284"/>
        <dbReference type="ChEBI" id="CHEBI:15378"/>
        <dbReference type="ChEBI" id="CHEBI:43474"/>
        <dbReference type="ChEBI" id="CHEBI:57535"/>
        <dbReference type="ChEBI" id="CHEBI:57783"/>
        <dbReference type="ChEBI" id="CHEBI:58349"/>
        <dbReference type="ChEBI" id="CHEBI:537519"/>
        <dbReference type="EC" id="1.2.1.11"/>
    </reaction>
</comment>
<dbReference type="GO" id="GO:0009097">
    <property type="term" value="P:isoleucine biosynthetic process"/>
    <property type="evidence" value="ECO:0007669"/>
    <property type="project" value="UniProtKB-UniRule"/>
</dbReference>
<dbReference type="SUPFAM" id="SSF51735">
    <property type="entry name" value="NAD(P)-binding Rossmann-fold domains"/>
    <property type="match status" value="1"/>
</dbReference>
<dbReference type="PANTHER" id="PTHR46278:SF2">
    <property type="entry name" value="ASPARTATE-SEMIALDEHYDE DEHYDROGENASE"/>
    <property type="match status" value="1"/>
</dbReference>
<evidence type="ECO:0000256" key="5">
    <source>
        <dbReference type="ARBA" id="ARBA00011738"/>
    </source>
</evidence>
<keyword evidence="8 15" id="KW-0791">Threonine biosynthesis</keyword>
<evidence type="ECO:0000256" key="1">
    <source>
        <dbReference type="ARBA" id="ARBA00005021"/>
    </source>
</evidence>
<dbReference type="HAMAP" id="MF_02121">
    <property type="entry name" value="ASADH"/>
    <property type="match status" value="1"/>
</dbReference>
<dbReference type="PIRSF" id="PIRSF000148">
    <property type="entry name" value="ASA_dh"/>
    <property type="match status" value="1"/>
</dbReference>
<dbReference type="InterPro" id="IPR012080">
    <property type="entry name" value="Asp_semialdehyde_DH"/>
</dbReference>
<feature type="binding site" evidence="15">
    <location>
        <position position="306"/>
    </location>
    <ligand>
        <name>NADP(+)</name>
        <dbReference type="ChEBI" id="CHEBI:58349"/>
    </ligand>
</feature>
<dbReference type="CDD" id="cd02316">
    <property type="entry name" value="VcASADH2_like_N"/>
    <property type="match status" value="1"/>
</dbReference>
<feature type="domain" description="Semialdehyde dehydrogenase NAD-binding" evidence="17">
    <location>
        <begin position="2"/>
        <end position="117"/>
    </location>
</feature>
<dbReference type="InterPro" id="IPR000534">
    <property type="entry name" value="Semialdehyde_DH_NAD-bd"/>
</dbReference>
<comment type="pathway">
    <text evidence="2 15">Amino-acid biosynthesis; L-lysine biosynthesis via DAP pathway; (S)-tetrahydrodipicolinate from L-aspartate: step 2/4.</text>
</comment>
<protein>
    <recommendedName>
        <fullName evidence="6 15">Aspartate-semialdehyde dehydrogenase</fullName>
        <shortName evidence="15">ASA dehydrogenase</shortName>
        <shortName evidence="15">ASADH</shortName>
        <ecNumber evidence="6 15">1.2.1.11</ecNumber>
    </recommendedName>
    <alternativeName>
        <fullName evidence="15">Aspartate-beta-semialdehyde dehydrogenase</fullName>
    </alternativeName>
</protein>
<comment type="pathway">
    <text evidence="1 15">Amino-acid biosynthesis; L-methionine biosynthesis via de novo pathway; L-homoserine from L-aspartate: step 2/3.</text>
</comment>
<dbReference type="PANTHER" id="PTHR46278">
    <property type="entry name" value="DEHYDROGENASE, PUTATIVE-RELATED"/>
    <property type="match status" value="1"/>
</dbReference>
<sequence length="333" mass="36975">MKLAIVGVTGMVGQEMLKVLAEMSLPITELIPVASKKSAGTKIQYGGQEHTVVDLEKALEMQPDVALFSAGGSISLEWAPKFAEKGCRVVDNSSAFRMDEDKKLIIPEINGNDLSKDDYIIANPNCSTIQMLIALAPLHHLYKVKRVVVSTYQSISGTGAKAVKQMENERQGIKGEMVYPYAIDQNVLPHCDDFLENGYTKEEMKLVNETKKILDPSIAVTATAVRVPVQGGHSEAINVSFENDFDLPFIRKTYHNNPAVHLQDNPDTNIYPMPLMVQGKNAVYIGRLRRDESQEKTLNMWVVADNLRKGAALNTVQIVQKMIEKKIIEIGMF</sequence>
<evidence type="ECO:0000256" key="9">
    <source>
        <dbReference type="ARBA" id="ARBA00022857"/>
    </source>
</evidence>
<dbReference type="Pfam" id="PF01118">
    <property type="entry name" value="Semialdhyde_dh"/>
    <property type="match status" value="1"/>
</dbReference>
<dbReference type="GO" id="GO:0046983">
    <property type="term" value="F:protein dimerization activity"/>
    <property type="evidence" value="ECO:0007669"/>
    <property type="project" value="InterPro"/>
</dbReference>
<feature type="binding site" evidence="15">
    <location>
        <position position="226"/>
    </location>
    <ligand>
        <name>substrate</name>
    </ligand>
</feature>
<feature type="binding site" evidence="15">
    <location>
        <position position="97"/>
    </location>
    <ligand>
        <name>phosphate</name>
        <dbReference type="ChEBI" id="CHEBI:43474"/>
    </ligand>
</feature>
<keyword evidence="11 15" id="KW-0560">Oxidoreductase</keyword>
<evidence type="ECO:0000256" key="4">
    <source>
        <dbReference type="ARBA" id="ARBA00010584"/>
    </source>
</evidence>
<feature type="active site" description="Proton acceptor" evidence="15 16">
    <location>
        <position position="233"/>
    </location>
</feature>
<dbReference type="InterPro" id="IPR005986">
    <property type="entry name" value="Asp_semialdehyde_DH_beta"/>
</dbReference>
<keyword evidence="7 15" id="KW-0028">Amino-acid biosynthesis</keyword>